<evidence type="ECO:0000313" key="3">
    <source>
        <dbReference type="Proteomes" id="UP000282311"/>
    </source>
</evidence>
<sequence length="323" mass="35402">MNKKTMIAAGVLTTFVLGVGAGVFADSSLTEIRAYLDPAARVNVQGKAVALKDEQGNEVTPLKYDNSLYFPIRGVAQSLGYEVYWDDKSHSVLIGEQKSDYLTFRENEKLILDKYGYTLRLPSSLGGKVRPTVWPAEAVENGIRSGKLSQHTVSAADVLYLPQNPTSPASLMATIEVIRQTDWAKDQHDDKDQVLGSKGDYVYILHGVSQNPFDASSGDFPIYQQIADQLEQSQYGLTLLPAIHADEAVVSQLIGKWTESRKGTLMELTADGVLYRAGVAVGNYLILDSSHIKIVSDGQINTVTYQVDGDSLTMAEQSFKKMN</sequence>
<feature type="domain" description="Copper amine oxidase-like N-terminal" evidence="1">
    <location>
        <begin position="58"/>
        <end position="107"/>
    </location>
</feature>
<dbReference type="Proteomes" id="UP000282311">
    <property type="component" value="Unassembled WGS sequence"/>
</dbReference>
<reference evidence="2 3" key="1">
    <citation type="journal article" date="2007" name="Int. J. Syst. Evol. Microbiol.">
        <title>Paenibacillus ginsengarvi sp. nov., isolated from soil from ginseng cultivation.</title>
        <authorList>
            <person name="Yoon M.H."/>
            <person name="Ten L.N."/>
            <person name="Im W.T."/>
        </authorList>
    </citation>
    <scope>NUCLEOTIDE SEQUENCE [LARGE SCALE GENOMIC DNA]</scope>
    <source>
        <strain evidence="2 3">KCTC 13059</strain>
    </source>
</reference>
<keyword evidence="3" id="KW-1185">Reference proteome</keyword>
<dbReference type="OrthoDB" id="337615at2"/>
<protein>
    <recommendedName>
        <fullName evidence="1">Copper amine oxidase-like N-terminal domain-containing protein</fullName>
    </recommendedName>
</protein>
<evidence type="ECO:0000313" key="2">
    <source>
        <dbReference type="EMBL" id="RKN72373.1"/>
    </source>
</evidence>
<gene>
    <name evidence="2" type="ORF">D7M11_28240</name>
</gene>
<dbReference type="InterPro" id="IPR012854">
    <property type="entry name" value="Cu_amine_oxidase-like_N"/>
</dbReference>
<dbReference type="Pfam" id="PF07833">
    <property type="entry name" value="Cu_amine_oxidN1"/>
    <property type="match status" value="1"/>
</dbReference>
<proteinExistence type="predicted"/>
<organism evidence="2 3">
    <name type="scientific">Paenibacillus ginsengarvi</name>
    <dbReference type="NCBI Taxonomy" id="400777"/>
    <lineage>
        <taxon>Bacteria</taxon>
        <taxon>Bacillati</taxon>
        <taxon>Bacillota</taxon>
        <taxon>Bacilli</taxon>
        <taxon>Bacillales</taxon>
        <taxon>Paenibacillaceae</taxon>
        <taxon>Paenibacillus</taxon>
    </lineage>
</organism>
<accession>A0A3B0BG43</accession>
<dbReference type="RefSeq" id="WP_120750622.1">
    <property type="nucleotide sequence ID" value="NZ_RBAH01000027.1"/>
</dbReference>
<comment type="caution">
    <text evidence="2">The sequence shown here is derived from an EMBL/GenBank/DDBJ whole genome shotgun (WGS) entry which is preliminary data.</text>
</comment>
<name>A0A3B0BG43_9BACL</name>
<dbReference type="EMBL" id="RBAH01000027">
    <property type="protein sequence ID" value="RKN72373.1"/>
    <property type="molecule type" value="Genomic_DNA"/>
</dbReference>
<evidence type="ECO:0000259" key="1">
    <source>
        <dbReference type="Pfam" id="PF07833"/>
    </source>
</evidence>
<dbReference type="AlphaFoldDB" id="A0A3B0BG43"/>